<reference evidence="2" key="1">
    <citation type="submission" date="2020-11" db="EMBL/GenBank/DDBJ databases">
        <authorList>
            <consortium name="DOE Joint Genome Institute"/>
            <person name="Ahrendt S."/>
            <person name="Riley R."/>
            <person name="Andreopoulos W."/>
            <person name="Labutti K."/>
            <person name="Pangilinan J."/>
            <person name="Ruiz-Duenas F.J."/>
            <person name="Barrasa J.M."/>
            <person name="Sanchez-Garcia M."/>
            <person name="Camarero S."/>
            <person name="Miyauchi S."/>
            <person name="Serrano A."/>
            <person name="Linde D."/>
            <person name="Babiker R."/>
            <person name="Drula E."/>
            <person name="Ayuso-Fernandez I."/>
            <person name="Pacheco R."/>
            <person name="Padilla G."/>
            <person name="Ferreira P."/>
            <person name="Barriuso J."/>
            <person name="Kellner H."/>
            <person name="Castanera R."/>
            <person name="Alfaro M."/>
            <person name="Ramirez L."/>
            <person name="Pisabarro A.G."/>
            <person name="Kuo A."/>
            <person name="Tritt A."/>
            <person name="Lipzen A."/>
            <person name="He G."/>
            <person name="Yan M."/>
            <person name="Ng V."/>
            <person name="Cullen D."/>
            <person name="Martin F."/>
            <person name="Rosso M.-N."/>
            <person name="Henrissat B."/>
            <person name="Hibbett D."/>
            <person name="Martinez A.T."/>
            <person name="Grigoriev I.V."/>
        </authorList>
    </citation>
    <scope>NUCLEOTIDE SEQUENCE</scope>
    <source>
        <strain evidence="2">AH 40177</strain>
    </source>
</reference>
<dbReference type="Proteomes" id="UP000772434">
    <property type="component" value="Unassembled WGS sequence"/>
</dbReference>
<feature type="region of interest" description="Disordered" evidence="1">
    <location>
        <begin position="608"/>
        <end position="660"/>
    </location>
</feature>
<dbReference type="PANTHER" id="PTHR33129:SF1">
    <property type="entry name" value="ATP-BINDING PROTEIN"/>
    <property type="match status" value="1"/>
</dbReference>
<comment type="caution">
    <text evidence="2">The sequence shown here is derived from an EMBL/GenBank/DDBJ whole genome shotgun (WGS) entry which is preliminary data.</text>
</comment>
<accession>A0A9P5U172</accession>
<dbReference type="InterPro" id="IPR052980">
    <property type="entry name" value="Crinkler_effector"/>
</dbReference>
<evidence type="ECO:0000313" key="3">
    <source>
        <dbReference type="Proteomes" id="UP000772434"/>
    </source>
</evidence>
<protein>
    <submittedName>
        <fullName evidence="2">Uncharacterized protein</fullName>
    </submittedName>
</protein>
<dbReference type="OrthoDB" id="2340858at2759"/>
<dbReference type="PANTHER" id="PTHR33129">
    <property type="entry name" value="PROTEIN KINASE DOMAIN-CONTAINING PROTEIN-RELATED"/>
    <property type="match status" value="1"/>
</dbReference>
<evidence type="ECO:0000256" key="1">
    <source>
        <dbReference type="SAM" id="MobiDB-lite"/>
    </source>
</evidence>
<gene>
    <name evidence="2" type="ORF">BDP27DRAFT_1369119</name>
</gene>
<keyword evidence="3" id="KW-1185">Reference proteome</keyword>
<organism evidence="2 3">
    <name type="scientific">Rhodocollybia butyracea</name>
    <dbReference type="NCBI Taxonomy" id="206335"/>
    <lineage>
        <taxon>Eukaryota</taxon>
        <taxon>Fungi</taxon>
        <taxon>Dikarya</taxon>
        <taxon>Basidiomycota</taxon>
        <taxon>Agaricomycotina</taxon>
        <taxon>Agaricomycetes</taxon>
        <taxon>Agaricomycetidae</taxon>
        <taxon>Agaricales</taxon>
        <taxon>Marasmiineae</taxon>
        <taxon>Omphalotaceae</taxon>
        <taxon>Rhodocollybia</taxon>
    </lineage>
</organism>
<dbReference type="AlphaFoldDB" id="A0A9P5U172"/>
<dbReference type="EMBL" id="JADNRY010000182">
    <property type="protein sequence ID" value="KAF9062074.1"/>
    <property type="molecule type" value="Genomic_DNA"/>
</dbReference>
<name>A0A9P5U172_9AGAR</name>
<proteinExistence type="predicted"/>
<evidence type="ECO:0000313" key="2">
    <source>
        <dbReference type="EMBL" id="KAF9062074.1"/>
    </source>
</evidence>
<sequence>MPIHSKRYYLPFPEKWTELPANSSWNDHVEYIKNLSHHPLVLPQLPAPLRVTPPQCTRSILEMLNDSDNGQILILPQYPDVVKRIARIYLEEKAAGILVSGQPGIGKSVLLAYLLLVLLSLGKRKDPHMNIRSAPIFLYTSEMILFYDGKLYYPKSQQDFHPHDLPQPKPYKTGMRPPVWFLVDVEANEPRQLVEVMPANAFIVQTSSPNPMRFEKWLKLKKPIVIGLGLWTPKLLREGWSLQKAQRTLNSLTLSWARSTTDEMNEEDGALAVEHQNVLSEAHPREEWSGWTDDKIISRATKLLIKQGVMLFGNSARDIYYYLQLPRELVVCHSNQNDDHWQKAITYLRTYLETGVALMMEAEKSNGATRLSHRICALTLLERAPGTCWWASDLFEVIWKSKDIKKKLMEKQKSLEEEERAKLFNSLSPVGKAHSFGANLYEPHAHKSITFGKTLLPQLRPMTLTPYSVGQSELSASTTDQTKYTFTTTMTEYSKFEEFPRRVKHLFQYSTLPAFPQLSFDYYYVPEKENNPFFDSFFFWDLDKYVVIVFIQVSTGKDGHKKITLMGLELIENLQADAKLQFGKEVKVMYLFVSPHVEAVGPAQTWAIPARNDSKPATAGQGGKVGRSDPTPSSGNSGRKRNRQRQRSTSSKPVKRQRCK</sequence>